<dbReference type="CDD" id="cd05300">
    <property type="entry name" value="2-Hacid_dh_1"/>
    <property type="match status" value="1"/>
</dbReference>
<accession>A0ABT8SXG8</accession>
<feature type="domain" description="D-isomer specific 2-hydroxyacid dehydrogenase NAD-binding" evidence="3">
    <location>
        <begin position="141"/>
        <end position="313"/>
    </location>
</feature>
<organism evidence="4 5">
    <name type="scientific">Rhizobium oryzicola</name>
    <dbReference type="NCBI Taxonomy" id="1232668"/>
    <lineage>
        <taxon>Bacteria</taxon>
        <taxon>Pseudomonadati</taxon>
        <taxon>Pseudomonadota</taxon>
        <taxon>Alphaproteobacteria</taxon>
        <taxon>Hyphomicrobiales</taxon>
        <taxon>Rhizobiaceae</taxon>
        <taxon>Rhizobium/Agrobacterium group</taxon>
        <taxon>Rhizobium</taxon>
    </lineage>
</organism>
<name>A0ABT8SXG8_9HYPH</name>
<proteinExistence type="predicted"/>
<sequence length="350" mass="38488">MNALPDPAGKLTILIASPLEDEHVARIKAFDPNRFDVIHEPELLAKPRYVADHGGEPRNFDEGQKARWAECLKRADIFFDFDRLDAAGMPVNAPNLRWVQATSSGIGEFLRRTGLDKSDILFTTASGVHARPLAEFAMLGLLYFFRDVPYLNAEKQAHRYERYTAQGLEGARALVVGLGSLGATIAQDCSRFGVEVWGTRRRSDVVAPDGVSRVIDQRDIKSVLPEVDAVILCCPLTEETRGMIGAAEIQAMKPGTVIVNISRGHVIDEAAMIEALASGHLKGAALDVFAVEPLPNESPLWDLPNVLISPHSASTVHLENTRIVDIFLDNLGRFAAGQPLRNLYDRERGY</sequence>
<dbReference type="PANTHER" id="PTHR43333:SF1">
    <property type="entry name" value="D-ISOMER SPECIFIC 2-HYDROXYACID DEHYDROGENASE NAD-BINDING DOMAIN-CONTAINING PROTEIN"/>
    <property type="match status" value="1"/>
</dbReference>
<dbReference type="EMBL" id="JAUKWQ010000003">
    <property type="protein sequence ID" value="MDO1582738.1"/>
    <property type="molecule type" value="Genomic_DNA"/>
</dbReference>
<gene>
    <name evidence="4" type="ORF">Q2T52_11665</name>
</gene>
<dbReference type="SUPFAM" id="SSF51735">
    <property type="entry name" value="NAD(P)-binding Rossmann-fold domains"/>
    <property type="match status" value="1"/>
</dbReference>
<dbReference type="Proteomes" id="UP001169006">
    <property type="component" value="Unassembled WGS sequence"/>
</dbReference>
<dbReference type="Gene3D" id="3.40.50.720">
    <property type="entry name" value="NAD(P)-binding Rossmann-like Domain"/>
    <property type="match status" value="2"/>
</dbReference>
<evidence type="ECO:0000256" key="2">
    <source>
        <dbReference type="ARBA" id="ARBA00023027"/>
    </source>
</evidence>
<keyword evidence="1" id="KW-0560">Oxidoreductase</keyword>
<dbReference type="PROSITE" id="PS00671">
    <property type="entry name" value="D_2_HYDROXYACID_DH_3"/>
    <property type="match status" value="1"/>
</dbReference>
<dbReference type="InterPro" id="IPR006140">
    <property type="entry name" value="D-isomer_DH_NAD-bd"/>
</dbReference>
<comment type="caution">
    <text evidence="4">The sequence shown here is derived from an EMBL/GenBank/DDBJ whole genome shotgun (WGS) entry which is preliminary data.</text>
</comment>
<evidence type="ECO:0000259" key="3">
    <source>
        <dbReference type="Pfam" id="PF02826"/>
    </source>
</evidence>
<dbReference type="InterPro" id="IPR036291">
    <property type="entry name" value="NAD(P)-bd_dom_sf"/>
</dbReference>
<dbReference type="SUPFAM" id="SSF52283">
    <property type="entry name" value="Formate/glycerate dehydrogenase catalytic domain-like"/>
    <property type="match status" value="1"/>
</dbReference>
<reference evidence="4" key="2">
    <citation type="submission" date="2023-07" db="EMBL/GenBank/DDBJ databases">
        <authorList>
            <person name="Sun H."/>
        </authorList>
    </citation>
    <scope>NUCLEOTIDE SEQUENCE</scope>
    <source>
        <strain evidence="4">05753</strain>
    </source>
</reference>
<protein>
    <submittedName>
        <fullName evidence="4">D-2-hydroxyacid dehydrogenase</fullName>
    </submittedName>
</protein>
<evidence type="ECO:0000313" key="4">
    <source>
        <dbReference type="EMBL" id="MDO1582738.1"/>
    </source>
</evidence>
<evidence type="ECO:0000256" key="1">
    <source>
        <dbReference type="ARBA" id="ARBA00023002"/>
    </source>
</evidence>
<keyword evidence="5" id="KW-1185">Reference proteome</keyword>
<evidence type="ECO:0000313" key="5">
    <source>
        <dbReference type="Proteomes" id="UP001169006"/>
    </source>
</evidence>
<dbReference type="InterPro" id="IPR029753">
    <property type="entry name" value="D-isomer_DH_CS"/>
</dbReference>
<reference evidence="4" key="1">
    <citation type="journal article" date="2015" name="Int. J. Syst. Evol. Microbiol.">
        <title>Rhizobium oryzicola sp. nov., potential plant-growth-promoting endophytic bacteria isolated from rice roots.</title>
        <authorList>
            <person name="Zhang X.X."/>
            <person name="Gao J.S."/>
            <person name="Cao Y.H."/>
            <person name="Sheirdil R.A."/>
            <person name="Wang X.C."/>
            <person name="Zhang L."/>
        </authorList>
    </citation>
    <scope>NUCLEOTIDE SEQUENCE</scope>
    <source>
        <strain evidence="4">05753</strain>
    </source>
</reference>
<dbReference type="Pfam" id="PF02826">
    <property type="entry name" value="2-Hacid_dh_C"/>
    <property type="match status" value="1"/>
</dbReference>
<dbReference type="PANTHER" id="PTHR43333">
    <property type="entry name" value="2-HACID_DH_C DOMAIN-CONTAINING PROTEIN"/>
    <property type="match status" value="1"/>
</dbReference>
<dbReference type="RefSeq" id="WP_302076909.1">
    <property type="nucleotide sequence ID" value="NZ_JAUKWQ010000003.1"/>
</dbReference>
<keyword evidence="2" id="KW-0520">NAD</keyword>